<comment type="caution">
    <text evidence="12">The sequence shown here is derived from an EMBL/GenBank/DDBJ whole genome shotgun (WGS) entry which is preliminary data.</text>
</comment>
<dbReference type="InterPro" id="IPR000417">
    <property type="entry name" value="Hyethyz_kinase"/>
</dbReference>
<comment type="catalytic activity">
    <reaction evidence="1 11">
        <text>5-(2-hydroxyethyl)-4-methylthiazole + ATP = 4-methyl-5-(2-phosphooxyethyl)-thiazole + ADP + H(+)</text>
        <dbReference type="Rhea" id="RHEA:24212"/>
        <dbReference type="ChEBI" id="CHEBI:15378"/>
        <dbReference type="ChEBI" id="CHEBI:17957"/>
        <dbReference type="ChEBI" id="CHEBI:30616"/>
        <dbReference type="ChEBI" id="CHEBI:58296"/>
        <dbReference type="ChEBI" id="CHEBI:456216"/>
        <dbReference type="EC" id="2.7.1.50"/>
    </reaction>
</comment>
<keyword evidence="13" id="KW-1185">Reference proteome</keyword>
<keyword evidence="5 11" id="KW-0479">Metal-binding</keyword>
<comment type="pathway">
    <text evidence="3 11">Cofactor biosynthesis; thiamine diphosphate biosynthesis; 4-methyl-5-(2-phosphoethyl)-thiazole from 5-(2-hydroxyethyl)-4-methylthiazole: step 1/1.</text>
</comment>
<name>A0ABQ2MBW0_9MICC</name>
<feature type="binding site" evidence="11">
    <location>
        <position position="136"/>
    </location>
    <ligand>
        <name>ATP</name>
        <dbReference type="ChEBI" id="CHEBI:30616"/>
    </ligand>
</feature>
<dbReference type="PRINTS" id="PR01099">
    <property type="entry name" value="HYETHTZKNASE"/>
</dbReference>
<keyword evidence="4 11" id="KW-0808">Transferase</keyword>
<feature type="binding site" evidence="11">
    <location>
        <position position="209"/>
    </location>
    <ligand>
        <name>substrate</name>
    </ligand>
</feature>
<proteinExistence type="inferred from homology"/>
<dbReference type="CDD" id="cd01170">
    <property type="entry name" value="THZ_kinase"/>
    <property type="match status" value="1"/>
</dbReference>
<keyword evidence="9 11" id="KW-0460">Magnesium</keyword>
<evidence type="ECO:0000256" key="6">
    <source>
        <dbReference type="ARBA" id="ARBA00022741"/>
    </source>
</evidence>
<dbReference type="InterPro" id="IPR029056">
    <property type="entry name" value="Ribokinase-like"/>
</dbReference>
<reference evidence="13" key="1">
    <citation type="journal article" date="2019" name="Int. J. Syst. Evol. Microbiol.">
        <title>The Global Catalogue of Microorganisms (GCM) 10K type strain sequencing project: providing services to taxonomists for standard genome sequencing and annotation.</title>
        <authorList>
            <consortium name="The Broad Institute Genomics Platform"/>
            <consortium name="The Broad Institute Genome Sequencing Center for Infectious Disease"/>
            <person name="Wu L."/>
            <person name="Ma J."/>
        </authorList>
    </citation>
    <scope>NUCLEOTIDE SEQUENCE [LARGE SCALE GENOMIC DNA]</scope>
    <source>
        <strain evidence="13">CGMCC 1.7064</strain>
    </source>
</reference>
<evidence type="ECO:0000256" key="1">
    <source>
        <dbReference type="ARBA" id="ARBA00001771"/>
    </source>
</evidence>
<comment type="cofactor">
    <cofactor evidence="2 11">
        <name>Mg(2+)</name>
        <dbReference type="ChEBI" id="CHEBI:18420"/>
    </cofactor>
</comment>
<keyword evidence="7 11" id="KW-0418">Kinase</keyword>
<sequence>MTSSCSTRPGPDLAHDPDLAAVAPVIRAVRERAPLVHCITATVSMGIVADGLLAAGARPMMTETLAEAPVVTTVADALAVNLGTLSTDAMDGIPAAVEVAVRDGRPWVLDPTAIGLAPVRTPLARELLDSHPEVVRGNASEVLALVGSGPGGRGADSVAAPVAAEEAAREVVRRTGGAVAVSGETDLVLDAGRRALVARGTSQLTRVTGTGCLLGALTAACCAVEVDPFRAGLAATTWLNVAGEVAAERAAGPGSFRVELLDALDAVGAATDGSGGAVR</sequence>
<evidence type="ECO:0000256" key="10">
    <source>
        <dbReference type="ARBA" id="ARBA00022977"/>
    </source>
</evidence>
<evidence type="ECO:0000256" key="7">
    <source>
        <dbReference type="ARBA" id="ARBA00022777"/>
    </source>
</evidence>
<feature type="binding site" evidence="11">
    <location>
        <position position="182"/>
    </location>
    <ligand>
        <name>ATP</name>
        <dbReference type="ChEBI" id="CHEBI:30616"/>
    </ligand>
</feature>
<evidence type="ECO:0000256" key="5">
    <source>
        <dbReference type="ARBA" id="ARBA00022723"/>
    </source>
</evidence>
<evidence type="ECO:0000256" key="3">
    <source>
        <dbReference type="ARBA" id="ARBA00004868"/>
    </source>
</evidence>
<keyword evidence="6 11" id="KW-0547">Nucleotide-binding</keyword>
<accession>A0ABQ2MBW0</accession>
<dbReference type="EC" id="2.7.1.50" evidence="11"/>
<dbReference type="RefSeq" id="WP_188807119.1">
    <property type="nucleotide sequence ID" value="NZ_BAAAOU010000014.1"/>
</dbReference>
<comment type="similarity">
    <text evidence="11">Belongs to the Thz kinase family.</text>
</comment>
<comment type="function">
    <text evidence="11">Catalyzes the phosphorylation of the hydroxyl group of 4-methyl-5-beta-hydroxyethylthiazole (THZ).</text>
</comment>
<evidence type="ECO:0000313" key="13">
    <source>
        <dbReference type="Proteomes" id="UP000642509"/>
    </source>
</evidence>
<evidence type="ECO:0000256" key="2">
    <source>
        <dbReference type="ARBA" id="ARBA00001946"/>
    </source>
</evidence>
<organism evidence="12 13">
    <name type="scientific">Citricoccus zhacaiensis</name>
    <dbReference type="NCBI Taxonomy" id="489142"/>
    <lineage>
        <taxon>Bacteria</taxon>
        <taxon>Bacillati</taxon>
        <taxon>Actinomycetota</taxon>
        <taxon>Actinomycetes</taxon>
        <taxon>Micrococcales</taxon>
        <taxon>Micrococcaceae</taxon>
        <taxon>Citricoccus</taxon>
    </lineage>
</organism>
<protein>
    <recommendedName>
        <fullName evidence="11">Hydroxyethylthiazole kinase</fullName>
        <ecNumber evidence="11">2.7.1.50</ecNumber>
    </recommendedName>
    <alternativeName>
        <fullName evidence="11">4-methyl-5-beta-hydroxyethylthiazole kinase</fullName>
        <shortName evidence="11">TH kinase</shortName>
        <shortName evidence="11">Thz kinase</shortName>
    </alternativeName>
</protein>
<evidence type="ECO:0000256" key="9">
    <source>
        <dbReference type="ARBA" id="ARBA00022842"/>
    </source>
</evidence>
<keyword evidence="8 11" id="KW-0067">ATP-binding</keyword>
<dbReference type="Pfam" id="PF02110">
    <property type="entry name" value="HK"/>
    <property type="match status" value="1"/>
</dbReference>
<dbReference type="GO" id="GO:0016301">
    <property type="term" value="F:kinase activity"/>
    <property type="evidence" value="ECO:0007669"/>
    <property type="project" value="UniProtKB-KW"/>
</dbReference>
<evidence type="ECO:0000313" key="12">
    <source>
        <dbReference type="EMBL" id="GGO49528.1"/>
    </source>
</evidence>
<evidence type="ECO:0000256" key="8">
    <source>
        <dbReference type="ARBA" id="ARBA00022840"/>
    </source>
</evidence>
<gene>
    <name evidence="11 12" type="primary">thiM</name>
    <name evidence="12" type="ORF">GCM10010977_31620</name>
</gene>
<dbReference type="SUPFAM" id="SSF53613">
    <property type="entry name" value="Ribokinase-like"/>
    <property type="match status" value="1"/>
</dbReference>
<dbReference type="HAMAP" id="MF_00228">
    <property type="entry name" value="Thz_kinase"/>
    <property type="match status" value="1"/>
</dbReference>
<evidence type="ECO:0000256" key="4">
    <source>
        <dbReference type="ARBA" id="ARBA00022679"/>
    </source>
</evidence>
<dbReference type="PIRSF" id="PIRSF000513">
    <property type="entry name" value="Thz_kinase"/>
    <property type="match status" value="1"/>
</dbReference>
<evidence type="ECO:0000256" key="11">
    <source>
        <dbReference type="HAMAP-Rule" id="MF_00228"/>
    </source>
</evidence>
<keyword evidence="10 11" id="KW-0784">Thiamine biosynthesis</keyword>
<dbReference type="EMBL" id="BMLQ01000012">
    <property type="protein sequence ID" value="GGO49528.1"/>
    <property type="molecule type" value="Genomic_DNA"/>
</dbReference>
<feature type="binding site" evidence="11">
    <location>
        <position position="61"/>
    </location>
    <ligand>
        <name>substrate</name>
    </ligand>
</feature>
<dbReference type="Proteomes" id="UP000642509">
    <property type="component" value="Unassembled WGS sequence"/>
</dbReference>
<dbReference type="NCBIfam" id="NF006830">
    <property type="entry name" value="PRK09355.1"/>
    <property type="match status" value="1"/>
</dbReference>
<dbReference type="Gene3D" id="3.40.1190.20">
    <property type="match status" value="1"/>
</dbReference>